<organism evidence="1">
    <name type="scientific">Arundo donax</name>
    <name type="common">Giant reed</name>
    <name type="synonym">Donax arundinaceus</name>
    <dbReference type="NCBI Taxonomy" id="35708"/>
    <lineage>
        <taxon>Eukaryota</taxon>
        <taxon>Viridiplantae</taxon>
        <taxon>Streptophyta</taxon>
        <taxon>Embryophyta</taxon>
        <taxon>Tracheophyta</taxon>
        <taxon>Spermatophyta</taxon>
        <taxon>Magnoliopsida</taxon>
        <taxon>Liliopsida</taxon>
        <taxon>Poales</taxon>
        <taxon>Poaceae</taxon>
        <taxon>PACMAD clade</taxon>
        <taxon>Arundinoideae</taxon>
        <taxon>Arundineae</taxon>
        <taxon>Arundo</taxon>
    </lineage>
</organism>
<evidence type="ECO:0000313" key="1">
    <source>
        <dbReference type="EMBL" id="JAD70637.1"/>
    </source>
</evidence>
<accession>A0A0A9Q7I9</accession>
<dbReference type="AlphaFoldDB" id="A0A0A9Q7I9"/>
<reference evidence="1" key="1">
    <citation type="submission" date="2014-09" db="EMBL/GenBank/DDBJ databases">
        <authorList>
            <person name="Magalhaes I.L.F."/>
            <person name="Oliveira U."/>
            <person name="Santos F.R."/>
            <person name="Vidigal T.H.D.A."/>
            <person name="Brescovit A.D."/>
            <person name="Santos A.J."/>
        </authorList>
    </citation>
    <scope>NUCLEOTIDE SEQUENCE</scope>
    <source>
        <tissue evidence="1">Shoot tissue taken approximately 20 cm above the soil surface</tissue>
    </source>
</reference>
<name>A0A0A9Q7I9_ARUDO</name>
<protein>
    <submittedName>
        <fullName evidence="1">Uncharacterized protein</fullName>
    </submittedName>
</protein>
<reference evidence="1" key="2">
    <citation type="journal article" date="2015" name="Data Brief">
        <title>Shoot transcriptome of the giant reed, Arundo donax.</title>
        <authorList>
            <person name="Barrero R.A."/>
            <person name="Guerrero F.D."/>
            <person name="Moolhuijzen P."/>
            <person name="Goolsby J.A."/>
            <person name="Tidwell J."/>
            <person name="Bellgard S.E."/>
            <person name="Bellgard M.I."/>
        </authorList>
    </citation>
    <scope>NUCLEOTIDE SEQUENCE</scope>
    <source>
        <tissue evidence="1">Shoot tissue taken approximately 20 cm above the soil surface</tissue>
    </source>
</reference>
<dbReference type="EMBL" id="GBRH01227258">
    <property type="protein sequence ID" value="JAD70637.1"/>
    <property type="molecule type" value="Transcribed_RNA"/>
</dbReference>
<sequence length="37" mass="4257">MLCPLAIAQIRGKQATKLKYLDLRPFVLLILNACIWE</sequence>
<proteinExistence type="predicted"/>